<evidence type="ECO:0000313" key="2">
    <source>
        <dbReference type="Proteomes" id="UP000023152"/>
    </source>
</evidence>
<proteinExistence type="predicted"/>
<keyword evidence="2" id="KW-1185">Reference proteome</keyword>
<protein>
    <submittedName>
        <fullName evidence="1">Uncharacterized protein</fullName>
    </submittedName>
</protein>
<reference evidence="1 2" key="1">
    <citation type="journal article" date="2013" name="Curr. Biol.">
        <title>The Genome of the Foraminiferan Reticulomyxa filosa.</title>
        <authorList>
            <person name="Glockner G."/>
            <person name="Hulsmann N."/>
            <person name="Schleicher M."/>
            <person name="Noegel A.A."/>
            <person name="Eichinger L."/>
            <person name="Gallinger C."/>
            <person name="Pawlowski J."/>
            <person name="Sierra R."/>
            <person name="Euteneuer U."/>
            <person name="Pillet L."/>
            <person name="Moustafa A."/>
            <person name="Platzer M."/>
            <person name="Groth M."/>
            <person name="Szafranski K."/>
            <person name="Schliwa M."/>
        </authorList>
    </citation>
    <scope>NUCLEOTIDE SEQUENCE [LARGE SCALE GENOMIC DNA]</scope>
</reference>
<gene>
    <name evidence="1" type="ORF">RFI_32439</name>
</gene>
<dbReference type="Proteomes" id="UP000023152">
    <property type="component" value="Unassembled WGS sequence"/>
</dbReference>
<organism evidence="1 2">
    <name type="scientific">Reticulomyxa filosa</name>
    <dbReference type="NCBI Taxonomy" id="46433"/>
    <lineage>
        <taxon>Eukaryota</taxon>
        <taxon>Sar</taxon>
        <taxon>Rhizaria</taxon>
        <taxon>Retaria</taxon>
        <taxon>Foraminifera</taxon>
        <taxon>Monothalamids</taxon>
        <taxon>Reticulomyxidae</taxon>
        <taxon>Reticulomyxa</taxon>
    </lineage>
</organism>
<evidence type="ECO:0000313" key="1">
    <source>
        <dbReference type="EMBL" id="ETO04957.1"/>
    </source>
</evidence>
<dbReference type="EMBL" id="ASPP01028712">
    <property type="protein sequence ID" value="ETO04957.1"/>
    <property type="molecule type" value="Genomic_DNA"/>
</dbReference>
<sequence length="204" mass="23688">MLGNEAFVERIAVCIIERKKINNLNQLLSNMLALTKIGFVAILSEEHDYIHIIGGKDDKEATVSAHMKTKVCVWDPSQLVMIYICFFDEEANPSNFQRTSCNDLRLVKLLLLHLVIILITCSRAEEKEKIVRIVFLNLNICYTNTNSINLTSKMQPYRDSLSKYLVFKYGFDLTFYSISIIFRTFEFFIDFCKYGKINIKAKKK</sequence>
<dbReference type="AlphaFoldDB" id="X6LUZ8"/>
<name>X6LUZ8_RETFI</name>
<comment type="caution">
    <text evidence="1">The sequence shown here is derived from an EMBL/GenBank/DDBJ whole genome shotgun (WGS) entry which is preliminary data.</text>
</comment>
<accession>X6LUZ8</accession>